<dbReference type="OrthoDB" id="67027at2759"/>
<evidence type="ECO:0008006" key="4">
    <source>
        <dbReference type="Google" id="ProtNLM"/>
    </source>
</evidence>
<evidence type="ECO:0000313" key="2">
    <source>
        <dbReference type="EMBL" id="RAL15893.1"/>
    </source>
</evidence>
<dbReference type="GO" id="GO:0004525">
    <property type="term" value="F:ribonuclease III activity"/>
    <property type="evidence" value="ECO:0007669"/>
    <property type="project" value="InterPro"/>
</dbReference>
<name>A0A395I9J3_ASPHC</name>
<dbReference type="InterPro" id="IPR036389">
    <property type="entry name" value="RNase_III_sf"/>
</dbReference>
<dbReference type="VEuPathDB" id="FungiDB:BO97DRAFT_362103"/>
<dbReference type="EMBL" id="KZ824270">
    <property type="protein sequence ID" value="RAL15893.1"/>
    <property type="molecule type" value="Genomic_DNA"/>
</dbReference>
<reference evidence="2 3" key="1">
    <citation type="submission" date="2018-02" db="EMBL/GenBank/DDBJ databases">
        <title>The genomes of Aspergillus section Nigri reveals drivers in fungal speciation.</title>
        <authorList>
            <consortium name="DOE Joint Genome Institute"/>
            <person name="Vesth T.C."/>
            <person name="Nybo J."/>
            <person name="Theobald S."/>
            <person name="Brandl J."/>
            <person name="Frisvad J.C."/>
            <person name="Nielsen K.F."/>
            <person name="Lyhne E.K."/>
            <person name="Kogle M.E."/>
            <person name="Kuo A."/>
            <person name="Riley R."/>
            <person name="Clum A."/>
            <person name="Nolan M."/>
            <person name="Lipzen A."/>
            <person name="Salamov A."/>
            <person name="Henrissat B."/>
            <person name="Wiebenga A."/>
            <person name="De vries R.P."/>
            <person name="Grigoriev I.V."/>
            <person name="Mortensen U.H."/>
            <person name="Andersen M.R."/>
            <person name="Baker S.E."/>
        </authorList>
    </citation>
    <scope>NUCLEOTIDE SEQUENCE [LARGE SCALE GENOMIC DNA]</scope>
    <source>
        <strain evidence="2 3">CBS 101889</strain>
    </source>
</reference>
<feature type="compositionally biased region" description="Polar residues" evidence="1">
    <location>
        <begin position="225"/>
        <end position="241"/>
    </location>
</feature>
<dbReference type="RefSeq" id="XP_025555047.1">
    <property type="nucleotide sequence ID" value="XM_025692449.1"/>
</dbReference>
<dbReference type="Gene3D" id="1.10.1520.10">
    <property type="entry name" value="Ribonuclease III domain"/>
    <property type="match status" value="1"/>
</dbReference>
<protein>
    <recommendedName>
        <fullName evidence="4">RNase III domain-containing protein</fullName>
    </recommendedName>
</protein>
<keyword evidence="3" id="KW-1185">Reference proteome</keyword>
<gene>
    <name evidence="2" type="ORF">BO97DRAFT_362103</name>
</gene>
<dbReference type="STRING" id="1450537.A0A395I9J3"/>
<proteinExistence type="predicted"/>
<dbReference type="AlphaFoldDB" id="A0A395I9J3"/>
<dbReference type="GeneID" id="37196738"/>
<dbReference type="SUPFAM" id="SSF69065">
    <property type="entry name" value="RNase III domain-like"/>
    <property type="match status" value="1"/>
</dbReference>
<feature type="region of interest" description="Disordered" evidence="1">
    <location>
        <begin position="214"/>
        <end position="255"/>
    </location>
</feature>
<sequence length="569" mass="63149">MQAILSLLPLADLLCMKNEAQRILGYRFQVADSLLTEALTAPGAEGEGFQGNRWLADFGIDTIRSCVTFDSFQRKEMKPKDTASLKQQICSYSYLRAVAERTAFDRCIIYNPRSGRGKDVVVGKALAAAIGAAHLDNGKDYERTLKIIHHLGLMNDDKNGIDPKLVQLEIPSELDAIGMPDAMAEIGMEIDDSWPRSISGHDYELSASVIMGAGDDQSLPDTPAIQAQETPSAEVSHLSSSRGKENVPQDFSTDMPTIRTSQREDSRLTTYLQCEERRCAAHRLPLPTETYYTKDIQADIESRAGPRNLAICQRLLLCVGGAESLIQLQEAIKSWRAGTTTSLVRPLQTLTESELFRLIEINAQNICYQLIQRRYYIWALFLKSGGADVPSSTGFVAYNTEGVSRKPGNPVHSMDTAVSKRILQEVAPSLDEMSPEYRRKLDSIKVLRALGRKYYTLTSNFGPGILALIPSTDQLGGNNVTISGSDISRMPNFLFNRMLSIMKRTQESALKDLSQVIWDTLEGMLNHSGTPGKRLWLEDLESSDILRFPKNSSILRRLFDGSSDIRAGL</sequence>
<evidence type="ECO:0000313" key="3">
    <source>
        <dbReference type="Proteomes" id="UP000248961"/>
    </source>
</evidence>
<organism evidence="2 3">
    <name type="scientific">Aspergillus homomorphus (strain CBS 101889)</name>
    <dbReference type="NCBI Taxonomy" id="1450537"/>
    <lineage>
        <taxon>Eukaryota</taxon>
        <taxon>Fungi</taxon>
        <taxon>Dikarya</taxon>
        <taxon>Ascomycota</taxon>
        <taxon>Pezizomycotina</taxon>
        <taxon>Eurotiomycetes</taxon>
        <taxon>Eurotiomycetidae</taxon>
        <taxon>Eurotiales</taxon>
        <taxon>Aspergillaceae</taxon>
        <taxon>Aspergillus</taxon>
        <taxon>Aspergillus subgen. Circumdati</taxon>
    </lineage>
</organism>
<accession>A0A395I9J3</accession>
<dbReference type="GO" id="GO:0006396">
    <property type="term" value="P:RNA processing"/>
    <property type="evidence" value="ECO:0007669"/>
    <property type="project" value="InterPro"/>
</dbReference>
<evidence type="ECO:0000256" key="1">
    <source>
        <dbReference type="SAM" id="MobiDB-lite"/>
    </source>
</evidence>
<dbReference type="Proteomes" id="UP000248961">
    <property type="component" value="Unassembled WGS sequence"/>
</dbReference>